<dbReference type="HOGENOM" id="CLU_013225_2_0_1"/>
<evidence type="ECO:0000256" key="1">
    <source>
        <dbReference type="ARBA" id="ARBA00009797"/>
    </source>
</evidence>
<reference evidence="4" key="2">
    <citation type="submission" date="2015-01" db="EMBL/GenBank/DDBJ databases">
        <title>Evolutionary Origins and Diversification of the Mycorrhizal Mutualists.</title>
        <authorList>
            <consortium name="DOE Joint Genome Institute"/>
            <consortium name="Mycorrhizal Genomics Consortium"/>
            <person name="Kohler A."/>
            <person name="Kuo A."/>
            <person name="Nagy L.G."/>
            <person name="Floudas D."/>
            <person name="Copeland A."/>
            <person name="Barry K.W."/>
            <person name="Cichocki N."/>
            <person name="Veneault-Fourrey C."/>
            <person name="LaButti K."/>
            <person name="Lindquist E.A."/>
            <person name="Lipzen A."/>
            <person name="Lundell T."/>
            <person name="Morin E."/>
            <person name="Murat C."/>
            <person name="Riley R."/>
            <person name="Ohm R."/>
            <person name="Sun H."/>
            <person name="Tunlid A."/>
            <person name="Henrissat B."/>
            <person name="Grigoriev I.V."/>
            <person name="Hibbett D.S."/>
            <person name="Martin F."/>
        </authorList>
    </citation>
    <scope>NUCLEOTIDE SEQUENCE [LARGE SCALE GENOMIC DNA]</scope>
    <source>
        <strain evidence="4">Ve08.2h10</strain>
    </source>
</reference>
<dbReference type="GO" id="GO:0036297">
    <property type="term" value="P:interstrand cross-link repair"/>
    <property type="evidence" value="ECO:0007669"/>
    <property type="project" value="TreeGrafter"/>
</dbReference>
<evidence type="ECO:0000313" key="3">
    <source>
        <dbReference type="EMBL" id="KIK99480.1"/>
    </source>
</evidence>
<feature type="region of interest" description="Disordered" evidence="2">
    <location>
        <begin position="73"/>
        <end position="102"/>
    </location>
</feature>
<feature type="region of interest" description="Disordered" evidence="2">
    <location>
        <begin position="252"/>
        <end position="327"/>
    </location>
</feature>
<sequence>MSLDEFDQYDFSEFTEEDFACIDADISRKLHSPSKPSQPLSQLLPSPSHVTPTNLGGPVIQIAVEPETDLVSGNPKVLLPMGERSPHPSSPQPSPRSSRPELTVQNKTLFERFLSWKKYFSVTDLVSPIWCEVQYEYGLYGRRYRPLAQRPSSFASKSGKKIRVQQDVAQNNDRRLKRGKSVHRALEEELRPEKLVVHVTSQEERFGLYLVQLIDGFNELVTNGLTRELPVFTITHTQVIIGVIDEVLKSPLAPEKQTEDDRTRRTSTGPPGPQIKNKQRRSAPLSQQRITPPLPGAPTEVGGSSFPWNGGSETEAHRDELSTPMGLSCTSDDAYELRIIDYKTRRASYVPLDEETLSPRLQLMLYHRMLSSVLAPESFDFEVLWKRLNLDPTKPFSDRFLQNLNWGSRMNKDCHVDLNCLVAEWTSTLHSERARGSRLTGVSPELQIVYRRSVFAGKQQGKGKGKARETVDIDDPLEALAFQEELDIARGIEESLRQICHNGDEASRLAQVVAQNLKQARPSDVGVAWKQVVNPPGSEQEDYELAWAIQQSLLSCADNARAKISRSTLSREPERGPDDRSSGTTGLQGADSGKAEELSTSDMSPIIGTKEFRMNDDQLDAHLADVLQWWFGSRPARGVEVAQTNRCFTCEYRESCEWREKKARETATSVLERSARVL</sequence>
<keyword evidence="4" id="KW-1185">Reference proteome</keyword>
<evidence type="ECO:0008006" key="5">
    <source>
        <dbReference type="Google" id="ProtNLM"/>
    </source>
</evidence>
<dbReference type="InParanoid" id="A0A0D0ECJ5"/>
<protein>
    <recommendedName>
        <fullName evidence="5">Exonuclease V, mitochondrial</fullName>
    </recommendedName>
</protein>
<reference evidence="3 4" key="1">
    <citation type="submission" date="2014-04" db="EMBL/GenBank/DDBJ databases">
        <authorList>
            <consortium name="DOE Joint Genome Institute"/>
            <person name="Kuo A."/>
            <person name="Kohler A."/>
            <person name="Jargeat P."/>
            <person name="Nagy L.G."/>
            <person name="Floudas D."/>
            <person name="Copeland A."/>
            <person name="Barry K.W."/>
            <person name="Cichocki N."/>
            <person name="Veneault-Fourrey C."/>
            <person name="LaButti K."/>
            <person name="Lindquist E.A."/>
            <person name="Lipzen A."/>
            <person name="Lundell T."/>
            <person name="Morin E."/>
            <person name="Murat C."/>
            <person name="Sun H."/>
            <person name="Tunlid A."/>
            <person name="Henrissat B."/>
            <person name="Grigoriev I.V."/>
            <person name="Hibbett D.S."/>
            <person name="Martin F."/>
            <person name="Nordberg H.P."/>
            <person name="Cantor M.N."/>
            <person name="Hua S.X."/>
        </authorList>
    </citation>
    <scope>NUCLEOTIDE SEQUENCE [LARGE SCALE GENOMIC DNA]</scope>
    <source>
        <strain evidence="3 4">Ve08.2h10</strain>
    </source>
</reference>
<feature type="compositionally biased region" description="Low complexity" evidence="2">
    <location>
        <begin position="33"/>
        <end position="49"/>
    </location>
</feature>
<dbReference type="PANTHER" id="PTHR14464:SF4">
    <property type="entry name" value="EXONUCLEASE V"/>
    <property type="match status" value="1"/>
</dbReference>
<evidence type="ECO:0000313" key="4">
    <source>
        <dbReference type="Proteomes" id="UP000054538"/>
    </source>
</evidence>
<dbReference type="GO" id="GO:0005739">
    <property type="term" value="C:mitochondrion"/>
    <property type="evidence" value="ECO:0007669"/>
    <property type="project" value="TreeGrafter"/>
</dbReference>
<gene>
    <name evidence="3" type="ORF">PAXRUDRAFT_822717</name>
</gene>
<feature type="region of interest" description="Disordered" evidence="2">
    <location>
        <begin position="565"/>
        <end position="601"/>
    </location>
</feature>
<dbReference type="GO" id="GO:0005634">
    <property type="term" value="C:nucleus"/>
    <property type="evidence" value="ECO:0007669"/>
    <property type="project" value="TreeGrafter"/>
</dbReference>
<dbReference type="Proteomes" id="UP000054538">
    <property type="component" value="Unassembled WGS sequence"/>
</dbReference>
<dbReference type="GO" id="GO:0045145">
    <property type="term" value="F:single-stranded DNA 5'-3' DNA exonuclease activity"/>
    <property type="evidence" value="ECO:0007669"/>
    <property type="project" value="InterPro"/>
</dbReference>
<proteinExistence type="inferred from homology"/>
<dbReference type="Pfam" id="PF09810">
    <property type="entry name" value="Exo5"/>
    <property type="match status" value="1"/>
</dbReference>
<name>A0A0D0ECJ5_9AGAM</name>
<comment type="similarity">
    <text evidence="1">Belongs to the EXO5 family.</text>
</comment>
<dbReference type="InterPro" id="IPR019190">
    <property type="entry name" value="EXOV"/>
</dbReference>
<accession>A0A0D0ECJ5</accession>
<evidence type="ECO:0000256" key="2">
    <source>
        <dbReference type="SAM" id="MobiDB-lite"/>
    </source>
</evidence>
<organism evidence="3 4">
    <name type="scientific">Paxillus rubicundulus Ve08.2h10</name>
    <dbReference type="NCBI Taxonomy" id="930991"/>
    <lineage>
        <taxon>Eukaryota</taxon>
        <taxon>Fungi</taxon>
        <taxon>Dikarya</taxon>
        <taxon>Basidiomycota</taxon>
        <taxon>Agaricomycotina</taxon>
        <taxon>Agaricomycetes</taxon>
        <taxon>Agaricomycetidae</taxon>
        <taxon>Boletales</taxon>
        <taxon>Paxilineae</taxon>
        <taxon>Paxillaceae</taxon>
        <taxon>Paxillus</taxon>
    </lineage>
</organism>
<dbReference type="EMBL" id="KN824858">
    <property type="protein sequence ID" value="KIK99480.1"/>
    <property type="molecule type" value="Genomic_DNA"/>
</dbReference>
<dbReference type="OrthoDB" id="354769at2759"/>
<feature type="region of interest" description="Disordered" evidence="2">
    <location>
        <begin position="30"/>
        <end position="50"/>
    </location>
</feature>
<dbReference type="PANTHER" id="PTHR14464">
    <property type="entry name" value="EXONUCLEASE V"/>
    <property type="match status" value="1"/>
</dbReference>
<dbReference type="AlphaFoldDB" id="A0A0D0ECJ5"/>
<feature type="compositionally biased region" description="Basic and acidic residues" evidence="2">
    <location>
        <begin position="569"/>
        <end position="581"/>
    </location>
</feature>